<evidence type="ECO:0000256" key="8">
    <source>
        <dbReference type="SAM" id="Coils"/>
    </source>
</evidence>
<feature type="domain" description="EF-hand" evidence="10">
    <location>
        <begin position="420"/>
        <end position="445"/>
    </location>
</feature>
<keyword evidence="8" id="KW-0175">Coiled coil</keyword>
<organism evidence="12 13">
    <name type="scientific">Orchesella cincta</name>
    <name type="common">Springtail</name>
    <name type="synonym">Podura cincta</name>
    <dbReference type="NCBI Taxonomy" id="48709"/>
    <lineage>
        <taxon>Eukaryota</taxon>
        <taxon>Metazoa</taxon>
        <taxon>Ecdysozoa</taxon>
        <taxon>Arthropoda</taxon>
        <taxon>Hexapoda</taxon>
        <taxon>Collembola</taxon>
        <taxon>Entomobryomorpha</taxon>
        <taxon>Entomobryoidea</taxon>
        <taxon>Orchesellidae</taxon>
        <taxon>Orchesellinae</taxon>
        <taxon>Orchesella</taxon>
    </lineage>
</organism>
<dbReference type="AlphaFoldDB" id="A0A1D2MIC5"/>
<proteinExistence type="inferred from homology"/>
<dbReference type="PANTHER" id="PTHR15588:SF8">
    <property type="entry name" value="U6 SNRNA-ASSOCIATED SM-LIKE PROTEIN LSM1"/>
    <property type="match status" value="1"/>
</dbReference>
<dbReference type="InterPro" id="IPR047575">
    <property type="entry name" value="Sm"/>
</dbReference>
<dbReference type="InterPro" id="IPR010920">
    <property type="entry name" value="LSM_dom_sf"/>
</dbReference>
<keyword evidence="7" id="KW-0687">Ribonucleoprotein</keyword>
<feature type="coiled-coil region" evidence="8">
    <location>
        <begin position="665"/>
        <end position="704"/>
    </location>
</feature>
<protein>
    <submittedName>
        <fullName evidence="12">U6 snRNA-associated Sm-like protein LSm1</fullName>
    </submittedName>
</protein>
<dbReference type="STRING" id="48709.A0A1D2MIC5"/>
<gene>
    <name evidence="12" type="ORF">Ocin01_14008</name>
</gene>
<keyword evidence="4" id="KW-0507">mRNA processing</keyword>
<dbReference type="Gene3D" id="1.10.238.10">
    <property type="entry name" value="EF-hand"/>
    <property type="match status" value="1"/>
</dbReference>
<feature type="domain" description="Sm" evidence="11">
    <location>
        <begin position="81"/>
        <end position="156"/>
    </location>
</feature>
<dbReference type="PROSITE" id="PS00018">
    <property type="entry name" value="EF_HAND_1"/>
    <property type="match status" value="1"/>
</dbReference>
<dbReference type="PANTHER" id="PTHR15588">
    <property type="entry name" value="LSM1"/>
    <property type="match status" value="1"/>
</dbReference>
<dbReference type="EMBL" id="LJIJ01001177">
    <property type="protein sequence ID" value="ODM92671.1"/>
    <property type="molecule type" value="Genomic_DNA"/>
</dbReference>
<dbReference type="InterPro" id="IPR001163">
    <property type="entry name" value="Sm_dom_euk/arc"/>
</dbReference>
<dbReference type="CDD" id="cd00051">
    <property type="entry name" value="EFh"/>
    <property type="match status" value="1"/>
</dbReference>
<name>A0A1D2MIC5_ORCCI</name>
<dbReference type="GO" id="GO:0000932">
    <property type="term" value="C:P-body"/>
    <property type="evidence" value="ECO:0007669"/>
    <property type="project" value="UniProtKB-SubCell"/>
</dbReference>
<dbReference type="Pfam" id="PF01423">
    <property type="entry name" value="LSM"/>
    <property type="match status" value="1"/>
</dbReference>
<dbReference type="GO" id="GO:0003729">
    <property type="term" value="F:mRNA binding"/>
    <property type="evidence" value="ECO:0007669"/>
    <property type="project" value="TreeGrafter"/>
</dbReference>
<sequence>MNDKMANNQAQVFVVSGINFFNGQLGGPRTLPFHPSQVQDEVSNYNFLKSKDENLGPSAGVVPAENVEVVEEPLECNGVLFGVANLLDQIGKRIQATLRDGRNIIGSLVSLDHFSNLIMRNTVERIFVGKEYCDMPFGVSIIRGDNLVMIGEVGEENELEMQRILKKVSVTQILEAQKFQKQLDNAKQRKYSEALKERGFCCSRRQPHVNYTPSYGTAVKQLRNFIFIGNWHARSRNVPRTDCRCMACWVTVESFKQQQSSLLLLGSRVSMGVVFSVLRSIQKCLLTNISGLPLSDAPICYSRADHYSICGTLRSGQQQKWNQSLHSMIFLELGIRRFLWPIIQRRMTRMEASRKYTSCNLEELKAMFPLWNDRKIFEVHDLFQAFEVDGDGLVEITEMSVGLDNLGDTTLRSARLEQLNLHDQDDTGCLDFEEFLQMIYGQQALVDEPLAKTFNRVNHDIKLIRSMSTVQQKRIYPEKPGKKRDIYSRSHIKQSKTHQIKHMTRRPPGSVPPFALSTWKDMTPDVKLPDLRNKSDGNIYYSRGRLCQKLNKEKPEFDLSDPYNKRKVHETRGHSGYSALHDPHCKSYFYKPTVLKHLKKQKLINEREEVLCNVHEFNHYRSYLGELFNDQVKRRINDSEGMKSLERDLSRSISSKQKKYLLDSNKQYQLEHIQATARYREIKRQQYIQNIREWRKRLTLVEQQRLEMTIARKGMYTRKHWNAHLTREKGGEQEAQRKKHTLTRIAYAEIKNDYVTKYDKFVRLALRERYKADQVAVMVARDDQIDDMEQLVDETLKRARASWLKKYNGFVDKCRENPLHNYQTHLEAEQRIIYLMKKYFTMWKQFVAKLKRKRPDEGHQSNFNVDKQLQPYVEDLKELSPEELQAALLQGKTFAELRREKKQKSKLTDSVSKPHGKQKKSKSEQTEDMENGQGHGDHNRKKPPKKQIDEDACSTTDCMEESDDFIDNLIKRLQYDQGLFKQKLRTHRGTTLQHHVPSHLLTIPNNMKLDVDQEMQQEIITSLFDINLSTVPVDKDEIAKGWKLMHKK</sequence>
<dbReference type="InterPro" id="IPR044642">
    <property type="entry name" value="PTHR15588"/>
</dbReference>
<dbReference type="InterPro" id="IPR034104">
    <property type="entry name" value="Lsm1"/>
</dbReference>
<dbReference type="OrthoDB" id="8197715at2759"/>
<evidence type="ECO:0000256" key="6">
    <source>
        <dbReference type="ARBA" id="ARBA00022884"/>
    </source>
</evidence>
<dbReference type="InterPro" id="IPR002048">
    <property type="entry name" value="EF_hand_dom"/>
</dbReference>
<evidence type="ECO:0000313" key="13">
    <source>
        <dbReference type="Proteomes" id="UP000094527"/>
    </source>
</evidence>
<dbReference type="SMART" id="SM00651">
    <property type="entry name" value="Sm"/>
    <property type="match status" value="1"/>
</dbReference>
<evidence type="ECO:0000256" key="7">
    <source>
        <dbReference type="ARBA" id="ARBA00023274"/>
    </source>
</evidence>
<dbReference type="InterPro" id="IPR018247">
    <property type="entry name" value="EF_Hand_1_Ca_BS"/>
</dbReference>
<dbReference type="GO" id="GO:0005509">
    <property type="term" value="F:calcium ion binding"/>
    <property type="evidence" value="ECO:0007669"/>
    <property type="project" value="InterPro"/>
</dbReference>
<reference evidence="12 13" key="1">
    <citation type="journal article" date="2016" name="Genome Biol. Evol.">
        <title>Gene Family Evolution Reflects Adaptation to Soil Environmental Stressors in the Genome of the Collembolan Orchesella cincta.</title>
        <authorList>
            <person name="Faddeeva-Vakhrusheva A."/>
            <person name="Derks M.F."/>
            <person name="Anvar S.Y."/>
            <person name="Agamennone V."/>
            <person name="Suring W."/>
            <person name="Smit S."/>
            <person name="van Straalen N.M."/>
            <person name="Roelofs D."/>
        </authorList>
    </citation>
    <scope>NUCLEOTIDE SEQUENCE [LARGE SCALE GENOMIC DNA]</scope>
    <source>
        <tissue evidence="12">Mixed pool</tissue>
    </source>
</reference>
<evidence type="ECO:0000256" key="9">
    <source>
        <dbReference type="SAM" id="MobiDB-lite"/>
    </source>
</evidence>
<dbReference type="Gene3D" id="2.30.30.100">
    <property type="match status" value="1"/>
</dbReference>
<dbReference type="InterPro" id="IPR011992">
    <property type="entry name" value="EF-hand-dom_pair"/>
</dbReference>
<keyword evidence="3" id="KW-0963">Cytoplasm</keyword>
<dbReference type="Proteomes" id="UP000094527">
    <property type="component" value="Unassembled WGS sequence"/>
</dbReference>
<accession>A0A1D2MIC5</accession>
<dbReference type="GO" id="GO:0000290">
    <property type="term" value="P:deadenylation-dependent decapping of nuclear-transcribed mRNA"/>
    <property type="evidence" value="ECO:0007669"/>
    <property type="project" value="TreeGrafter"/>
</dbReference>
<dbReference type="GO" id="GO:0006397">
    <property type="term" value="P:mRNA processing"/>
    <property type="evidence" value="ECO:0007669"/>
    <property type="project" value="UniProtKB-KW"/>
</dbReference>
<dbReference type="CDD" id="cd01728">
    <property type="entry name" value="LSm1"/>
    <property type="match status" value="1"/>
</dbReference>
<dbReference type="GO" id="GO:1990726">
    <property type="term" value="C:Lsm1-7-Pat1 complex"/>
    <property type="evidence" value="ECO:0007669"/>
    <property type="project" value="TreeGrafter"/>
</dbReference>
<keyword evidence="6" id="KW-0694">RNA-binding</keyword>
<comment type="similarity">
    <text evidence="2">Belongs to the snRNP Sm proteins family.</text>
</comment>
<keyword evidence="13" id="KW-1185">Reference proteome</keyword>
<evidence type="ECO:0000256" key="3">
    <source>
        <dbReference type="ARBA" id="ARBA00022490"/>
    </source>
</evidence>
<evidence type="ECO:0000256" key="1">
    <source>
        <dbReference type="ARBA" id="ARBA00004201"/>
    </source>
</evidence>
<keyword evidence="5" id="KW-0106">Calcium</keyword>
<comment type="caution">
    <text evidence="12">The sequence shown here is derived from an EMBL/GenBank/DDBJ whole genome shotgun (WGS) entry which is preliminary data.</text>
</comment>
<evidence type="ECO:0000259" key="11">
    <source>
        <dbReference type="PROSITE" id="PS52002"/>
    </source>
</evidence>
<evidence type="ECO:0000256" key="2">
    <source>
        <dbReference type="ARBA" id="ARBA00006850"/>
    </source>
</evidence>
<evidence type="ECO:0000259" key="10">
    <source>
        <dbReference type="PROSITE" id="PS50222"/>
    </source>
</evidence>
<evidence type="ECO:0000256" key="4">
    <source>
        <dbReference type="ARBA" id="ARBA00022664"/>
    </source>
</evidence>
<comment type="subcellular location">
    <subcellularLocation>
        <location evidence="1">Cytoplasm</location>
        <location evidence="1">P-body</location>
    </subcellularLocation>
</comment>
<dbReference type="PROSITE" id="PS50222">
    <property type="entry name" value="EF_HAND_2"/>
    <property type="match status" value="2"/>
</dbReference>
<evidence type="ECO:0000313" key="12">
    <source>
        <dbReference type="EMBL" id="ODM92671.1"/>
    </source>
</evidence>
<feature type="region of interest" description="Disordered" evidence="9">
    <location>
        <begin position="899"/>
        <end position="954"/>
    </location>
</feature>
<dbReference type="PROSITE" id="PS52002">
    <property type="entry name" value="SM"/>
    <property type="match status" value="1"/>
</dbReference>
<feature type="domain" description="EF-hand" evidence="10">
    <location>
        <begin position="374"/>
        <end position="409"/>
    </location>
</feature>
<dbReference type="SUPFAM" id="SSF50182">
    <property type="entry name" value="Sm-like ribonucleoproteins"/>
    <property type="match status" value="1"/>
</dbReference>
<dbReference type="GO" id="GO:1990904">
    <property type="term" value="C:ribonucleoprotein complex"/>
    <property type="evidence" value="ECO:0007669"/>
    <property type="project" value="UniProtKB-KW"/>
</dbReference>
<evidence type="ECO:0000256" key="5">
    <source>
        <dbReference type="ARBA" id="ARBA00022837"/>
    </source>
</evidence>
<dbReference type="SUPFAM" id="SSF47473">
    <property type="entry name" value="EF-hand"/>
    <property type="match status" value="1"/>
</dbReference>